<reference evidence="3" key="2">
    <citation type="journal article" date="2016" name="Fungal Biol.">
        <title>Ochratoxin A production by Penicillium thymicola.</title>
        <authorList>
            <person name="Nguyen H.D.T."/>
            <person name="McMullin D.R."/>
            <person name="Ponomareva E."/>
            <person name="Riley R."/>
            <person name="Pomraning K.R."/>
            <person name="Baker S.E."/>
            <person name="Seifert K.A."/>
        </authorList>
    </citation>
    <scope>NUCLEOTIDE SEQUENCE</scope>
    <source>
        <strain evidence="3">DAOM 180753</strain>
    </source>
</reference>
<evidence type="ECO:0000313" key="4">
    <source>
        <dbReference type="Proteomes" id="UP001227192"/>
    </source>
</evidence>
<proteinExistence type="predicted"/>
<dbReference type="AlphaFoldDB" id="A0AAI9TLG4"/>
<sequence>MECGRFFCVSVCCVCVVPAVSAVSVVSCVGRVGDVERSTKPLMSLPEGSDGIDEGIYCASIDIYIGMYFLLGFLSFFIIILICLYAYTLICFISVL</sequence>
<protein>
    <submittedName>
        <fullName evidence="3">Uncharacterized protein</fullName>
    </submittedName>
</protein>
<reference evidence="3" key="1">
    <citation type="submission" date="2015-06" db="EMBL/GenBank/DDBJ databases">
        <authorList>
            <person name="Nguyen H."/>
        </authorList>
    </citation>
    <scope>NUCLEOTIDE SEQUENCE</scope>
    <source>
        <strain evidence="3">DAOM 180753</strain>
    </source>
</reference>
<accession>A0AAI9TLG4</accession>
<keyword evidence="1" id="KW-0812">Transmembrane</keyword>
<keyword evidence="1" id="KW-1133">Transmembrane helix</keyword>
<feature type="transmembrane region" description="Helical" evidence="1">
    <location>
        <begin position="69"/>
        <end position="95"/>
    </location>
</feature>
<keyword evidence="1" id="KW-0472">Membrane</keyword>
<gene>
    <name evidence="3" type="ORF">VN97_g3784</name>
</gene>
<keyword evidence="2" id="KW-0732">Signal</keyword>
<feature type="signal peptide" evidence="2">
    <location>
        <begin position="1"/>
        <end position="22"/>
    </location>
</feature>
<evidence type="ECO:0000313" key="3">
    <source>
        <dbReference type="EMBL" id="KAJ9489497.1"/>
    </source>
</evidence>
<feature type="chain" id="PRO_5042525497" evidence="2">
    <location>
        <begin position="23"/>
        <end position="96"/>
    </location>
</feature>
<evidence type="ECO:0000256" key="1">
    <source>
        <dbReference type="SAM" id="Phobius"/>
    </source>
</evidence>
<name>A0AAI9TLG4_PENTH</name>
<evidence type="ECO:0000256" key="2">
    <source>
        <dbReference type="SAM" id="SignalP"/>
    </source>
</evidence>
<dbReference type="PROSITE" id="PS51257">
    <property type="entry name" value="PROKAR_LIPOPROTEIN"/>
    <property type="match status" value="1"/>
</dbReference>
<organism evidence="3 4">
    <name type="scientific">Penicillium thymicola</name>
    <dbReference type="NCBI Taxonomy" id="293382"/>
    <lineage>
        <taxon>Eukaryota</taxon>
        <taxon>Fungi</taxon>
        <taxon>Dikarya</taxon>
        <taxon>Ascomycota</taxon>
        <taxon>Pezizomycotina</taxon>
        <taxon>Eurotiomycetes</taxon>
        <taxon>Eurotiomycetidae</taxon>
        <taxon>Eurotiales</taxon>
        <taxon>Aspergillaceae</taxon>
        <taxon>Penicillium</taxon>
    </lineage>
</organism>
<keyword evidence="4" id="KW-1185">Reference proteome</keyword>
<dbReference type="Proteomes" id="UP001227192">
    <property type="component" value="Unassembled WGS sequence"/>
</dbReference>
<comment type="caution">
    <text evidence="3">The sequence shown here is derived from an EMBL/GenBank/DDBJ whole genome shotgun (WGS) entry which is preliminary data.</text>
</comment>
<dbReference type="EMBL" id="LACB01000083">
    <property type="protein sequence ID" value="KAJ9489497.1"/>
    <property type="molecule type" value="Genomic_DNA"/>
</dbReference>